<evidence type="ECO:0000256" key="4">
    <source>
        <dbReference type="ARBA" id="ARBA00022833"/>
    </source>
</evidence>
<dbReference type="PANTHER" id="PTHR30446:SF0">
    <property type="entry name" value="RECOMBINATION PROTEIN RECR"/>
    <property type="match status" value="1"/>
</dbReference>
<dbReference type="InterPro" id="IPR034137">
    <property type="entry name" value="TOPRIM_RecR"/>
</dbReference>
<comment type="function">
    <text evidence="7">May play a role in DNA repair. It seems to be involved in an RecBC-independent recombinational process of DNA repair. It may act with RecF and RecO.</text>
</comment>
<keyword evidence="6 7" id="KW-0234">DNA repair</keyword>
<dbReference type="SMART" id="SM00493">
    <property type="entry name" value="TOPRIM"/>
    <property type="match status" value="1"/>
</dbReference>
<evidence type="ECO:0000256" key="7">
    <source>
        <dbReference type="HAMAP-Rule" id="MF_00017"/>
    </source>
</evidence>
<dbReference type="Gene3D" id="3.30.60.80">
    <property type="match status" value="1"/>
</dbReference>
<dbReference type="InterPro" id="IPR000093">
    <property type="entry name" value="DNA_Rcmb_RecR"/>
</dbReference>
<name>A0A1H2DP04_9BACT</name>
<evidence type="ECO:0000256" key="6">
    <source>
        <dbReference type="ARBA" id="ARBA00023204"/>
    </source>
</evidence>
<evidence type="ECO:0000313" key="10">
    <source>
        <dbReference type="Proteomes" id="UP000199608"/>
    </source>
</evidence>
<evidence type="ECO:0000256" key="3">
    <source>
        <dbReference type="ARBA" id="ARBA00022771"/>
    </source>
</evidence>
<keyword evidence="5 7" id="KW-0233">DNA recombination</keyword>
<dbReference type="Pfam" id="PF21175">
    <property type="entry name" value="RecR_C"/>
    <property type="match status" value="1"/>
</dbReference>
<dbReference type="PROSITE" id="PS01300">
    <property type="entry name" value="RECR"/>
    <property type="match status" value="1"/>
</dbReference>
<comment type="similarity">
    <text evidence="7">Belongs to the RecR family.</text>
</comment>
<dbReference type="Gene3D" id="1.10.8.420">
    <property type="entry name" value="RecR Domain 1"/>
    <property type="match status" value="1"/>
</dbReference>
<keyword evidence="2 7" id="KW-0227">DNA damage</keyword>
<evidence type="ECO:0000256" key="2">
    <source>
        <dbReference type="ARBA" id="ARBA00022763"/>
    </source>
</evidence>
<dbReference type="Gene3D" id="6.10.250.240">
    <property type="match status" value="1"/>
</dbReference>
<dbReference type="GO" id="GO:0006281">
    <property type="term" value="P:DNA repair"/>
    <property type="evidence" value="ECO:0007669"/>
    <property type="project" value="UniProtKB-UniRule"/>
</dbReference>
<keyword evidence="10" id="KW-1185">Reference proteome</keyword>
<organism evidence="9 10">
    <name type="scientific">Desulfobacula phenolica</name>
    <dbReference type="NCBI Taxonomy" id="90732"/>
    <lineage>
        <taxon>Bacteria</taxon>
        <taxon>Pseudomonadati</taxon>
        <taxon>Thermodesulfobacteriota</taxon>
        <taxon>Desulfobacteria</taxon>
        <taxon>Desulfobacterales</taxon>
        <taxon>Desulfobacteraceae</taxon>
        <taxon>Desulfobacula</taxon>
    </lineage>
</organism>
<feature type="domain" description="Toprim" evidence="8">
    <location>
        <begin position="81"/>
        <end position="176"/>
    </location>
</feature>
<dbReference type="InterPro" id="IPR006171">
    <property type="entry name" value="TOPRIM_dom"/>
</dbReference>
<accession>A0A1H2DP04</accession>
<dbReference type="Pfam" id="PF02132">
    <property type="entry name" value="RecR_ZnF"/>
    <property type="match status" value="1"/>
</dbReference>
<dbReference type="GO" id="GO:0003677">
    <property type="term" value="F:DNA binding"/>
    <property type="evidence" value="ECO:0007669"/>
    <property type="project" value="UniProtKB-UniRule"/>
</dbReference>
<dbReference type="HAMAP" id="MF_00017">
    <property type="entry name" value="RecR"/>
    <property type="match status" value="1"/>
</dbReference>
<dbReference type="PROSITE" id="PS50880">
    <property type="entry name" value="TOPRIM"/>
    <property type="match status" value="1"/>
</dbReference>
<keyword evidence="1 7" id="KW-0479">Metal-binding</keyword>
<dbReference type="AlphaFoldDB" id="A0A1H2DP04"/>
<dbReference type="Pfam" id="PF13662">
    <property type="entry name" value="Toprim_4"/>
    <property type="match status" value="1"/>
</dbReference>
<gene>
    <name evidence="7" type="primary">recR</name>
    <name evidence="9" type="ORF">SAMN04487931_101269</name>
</gene>
<dbReference type="NCBIfam" id="TIGR00615">
    <property type="entry name" value="recR"/>
    <property type="match status" value="1"/>
</dbReference>
<dbReference type="SUPFAM" id="SSF111304">
    <property type="entry name" value="Recombination protein RecR"/>
    <property type="match status" value="1"/>
</dbReference>
<evidence type="ECO:0000313" key="9">
    <source>
        <dbReference type="EMBL" id="SDT84474.1"/>
    </source>
</evidence>
<dbReference type="InterPro" id="IPR015967">
    <property type="entry name" value="Rcmb_RecR_Znf"/>
</dbReference>
<keyword evidence="4 7" id="KW-0862">Zinc</keyword>
<sequence length="199" mass="22030">MMHYPEPILKLINSLSKLPGIGKKTAERLALHILHAPDHDVSTLAADIIELKSSIRLCTVCFALSDKDKCRVCADPLRDQTLICVVENPTDMGAIEKSNAFLGTYHILGGVLSPIDGIGPDDIRIKELFKRADPRKVKEIILATKTNVEGEATASYILEKLKRTNIKITRIASGIPMGGDLQYIDQLTMQKAMEKRYGF</sequence>
<evidence type="ECO:0000256" key="5">
    <source>
        <dbReference type="ARBA" id="ARBA00023172"/>
    </source>
</evidence>
<keyword evidence="3 7" id="KW-0863">Zinc-finger</keyword>
<dbReference type="Gene3D" id="3.40.1360.10">
    <property type="match status" value="1"/>
</dbReference>
<reference evidence="10" key="1">
    <citation type="submission" date="2016-10" db="EMBL/GenBank/DDBJ databases">
        <authorList>
            <person name="Varghese N."/>
            <person name="Submissions S."/>
        </authorList>
    </citation>
    <scope>NUCLEOTIDE SEQUENCE [LARGE SCALE GENOMIC DNA]</scope>
    <source>
        <strain evidence="10">DSM 3384</strain>
    </source>
</reference>
<evidence type="ECO:0000256" key="1">
    <source>
        <dbReference type="ARBA" id="ARBA00022723"/>
    </source>
</evidence>
<evidence type="ECO:0000259" key="8">
    <source>
        <dbReference type="PROSITE" id="PS50880"/>
    </source>
</evidence>
<dbReference type="EMBL" id="FNLL01000001">
    <property type="protein sequence ID" value="SDT84474.1"/>
    <property type="molecule type" value="Genomic_DNA"/>
</dbReference>
<dbReference type="InterPro" id="IPR023627">
    <property type="entry name" value="Rcmb_RecR"/>
</dbReference>
<dbReference type="GO" id="GO:0006310">
    <property type="term" value="P:DNA recombination"/>
    <property type="evidence" value="ECO:0007669"/>
    <property type="project" value="UniProtKB-UniRule"/>
</dbReference>
<feature type="zinc finger region" description="C4-type" evidence="7">
    <location>
        <begin position="58"/>
        <end position="73"/>
    </location>
</feature>
<dbReference type="PANTHER" id="PTHR30446">
    <property type="entry name" value="RECOMBINATION PROTEIN RECR"/>
    <property type="match status" value="1"/>
</dbReference>
<dbReference type="Proteomes" id="UP000199608">
    <property type="component" value="Unassembled WGS sequence"/>
</dbReference>
<dbReference type="GO" id="GO:0008270">
    <property type="term" value="F:zinc ion binding"/>
    <property type="evidence" value="ECO:0007669"/>
    <property type="project" value="UniProtKB-KW"/>
</dbReference>
<dbReference type="Pfam" id="PF21176">
    <property type="entry name" value="RecR_HhH"/>
    <property type="match status" value="1"/>
</dbReference>
<dbReference type="CDD" id="cd01025">
    <property type="entry name" value="TOPRIM_recR"/>
    <property type="match status" value="1"/>
</dbReference>
<protein>
    <recommendedName>
        <fullName evidence="7">Recombination protein RecR</fullName>
    </recommendedName>
</protein>
<proteinExistence type="inferred from homology"/>